<dbReference type="Proteomes" id="UP000254631">
    <property type="component" value="Unassembled WGS sequence"/>
</dbReference>
<keyword evidence="1" id="KW-0175">Coiled coil</keyword>
<evidence type="ECO:0000313" key="4">
    <source>
        <dbReference type="EMBL" id="STX80160.1"/>
    </source>
</evidence>
<evidence type="ECO:0000256" key="2">
    <source>
        <dbReference type="SAM" id="MobiDB-lite"/>
    </source>
</evidence>
<feature type="region of interest" description="Disordered" evidence="2">
    <location>
        <begin position="589"/>
        <end position="608"/>
    </location>
</feature>
<gene>
    <name evidence="4" type="ORF">NCTC12000_02168</name>
</gene>
<accession>A0A128T1P7</accession>
<dbReference type="AlphaFoldDB" id="A0A128T1P7"/>
<feature type="coiled-coil region" evidence="1">
    <location>
        <begin position="464"/>
        <end position="491"/>
    </location>
</feature>
<evidence type="ECO:0000256" key="1">
    <source>
        <dbReference type="SAM" id="Coils"/>
    </source>
</evidence>
<protein>
    <submittedName>
        <fullName evidence="4">TraI</fullName>
    </submittedName>
</protein>
<dbReference type="InterPro" id="IPR006171">
    <property type="entry name" value="TOPRIM_dom"/>
</dbReference>
<feature type="domain" description="Toprim" evidence="3">
    <location>
        <begin position="145"/>
        <end position="248"/>
    </location>
</feature>
<reference evidence="4 5" key="1">
    <citation type="submission" date="2018-06" db="EMBL/GenBank/DDBJ databases">
        <authorList>
            <consortium name="Pathogen Informatics"/>
            <person name="Doyle S."/>
        </authorList>
    </citation>
    <scope>NUCLEOTIDE SEQUENCE [LARGE SCALE GENOMIC DNA]</scope>
    <source>
        <strain evidence="4 5">NCTC12000</strain>
    </source>
</reference>
<name>A0A128T1P7_LEGPN</name>
<dbReference type="EMBL" id="UGOL01000001">
    <property type="protein sequence ID" value="STX80160.1"/>
    <property type="molecule type" value="Genomic_DNA"/>
</dbReference>
<evidence type="ECO:0000259" key="3">
    <source>
        <dbReference type="Pfam" id="PF13362"/>
    </source>
</evidence>
<sequence length="941" mass="106653">MGKATTPEINQLNKYIIDKKSIKLAKNLWARSVPLKGTPAERYIVGTRKIPAGVAEQLQIRSLKGPIGIPEFDKNKPYEDYVVAPVYNLDDELVGLQIIQIDPNGKKATNPKNSDFFCKRYLGSTSPLREGKAAVINKTDNVDVVFIAEGVETAASVASLDEVRKNHSVLASMGVSQLPSTLAYVKTHYPPGATVVLLQDYDDPVANPLANLEFEKACIAFAFAGYKVIVKKPKTPNDDWNDVLVRGGVELLTSELNLDNPVLIASDIPARNSKVTPYFKTLYADLLKNEKLAEEQVVCGLLDKVIGQLIDKLKKTQSSDDLHTTIKEIDEVIRTTEGVRTLLSENKISETKNIPRQLKGLRRALEELKLLEERRRDSLRDNDYIDSSTDPQTNTNGDLYKAYYFVMSRCLEHLGSLGPHGIFDLEKQSQILGLYQKRLKAIDNEIKRIPQLISEFGSDDEIVIKQLKNKLKSLKLERKLYAQEFHEMKQQMRLLRNAHLKDNTPYANFYELFVEEANSIMIKGKTQAKAIREELTGVWANRKKELQESYKKRIEATRQHFVSERKKAMPPMIEYLEELRAIVKKRSEEIDGKSQEKDNTASASESRNYQERYLRAMEELGQFEGMDKLLQDWLNNLENFKTVSPLIYYPPQKGETVEGVELIDYDSDGEETLDNLRKKIFDDEVSLLVSPINDREKGKEKLEGKAGDSDPQVMSGPSHLAEGLMQSIQSSSLKTSDSQLYLTIKDFSERLAVGLYKSFEVISPESGERQEFDGLALRKKGLTIIERKTNDGTGPGLFQRNFCQQKIVSKHDFVLKNIIAELQTQSHPEKFIDIDVPEPLGWYSENFTPEMQERLVNAAKSTVIKALQNLTFEFNVNRPTAYSATDYRGLFFNRGLIPGGVSLRFSSLGKGNEEVAHQHMDKISKERTAERESRVFSMRGQ</sequence>
<feature type="compositionally biased region" description="Basic and acidic residues" evidence="2">
    <location>
        <begin position="589"/>
        <end position="599"/>
    </location>
</feature>
<organism evidence="4 5">
    <name type="scientific">Legionella pneumophila</name>
    <dbReference type="NCBI Taxonomy" id="446"/>
    <lineage>
        <taxon>Bacteria</taxon>
        <taxon>Pseudomonadati</taxon>
        <taxon>Pseudomonadota</taxon>
        <taxon>Gammaproteobacteria</taxon>
        <taxon>Legionellales</taxon>
        <taxon>Legionellaceae</taxon>
        <taxon>Legionella</taxon>
    </lineage>
</organism>
<dbReference type="Pfam" id="PF13362">
    <property type="entry name" value="Toprim_3"/>
    <property type="match status" value="1"/>
</dbReference>
<evidence type="ECO:0000313" key="5">
    <source>
        <dbReference type="Proteomes" id="UP000254631"/>
    </source>
</evidence>
<proteinExistence type="predicted"/>